<dbReference type="CDD" id="cd01647">
    <property type="entry name" value="RT_LTR"/>
    <property type="match status" value="1"/>
</dbReference>
<evidence type="ECO:0000313" key="3">
    <source>
        <dbReference type="Proteomes" id="UP001454036"/>
    </source>
</evidence>
<dbReference type="Proteomes" id="UP001454036">
    <property type="component" value="Unassembled WGS sequence"/>
</dbReference>
<sequence length="142" mass="16292">MCTDFISLNKARPKDFYPLLCLTTLADGSAGHEVFDFMDALRGYHQIKIYPEDEEKTVFMKEYGLYCWMVLPFGLKNAGATYKKMVNSIFTTQIGRDIEIYIDDIIMEYALRFTFPTTNNEAEYEAMVVGLAIAKLLGINRI</sequence>
<dbReference type="InterPro" id="IPR053134">
    <property type="entry name" value="RNA-dir_DNA_polymerase"/>
</dbReference>
<feature type="domain" description="Reverse transcriptase" evidence="1">
    <location>
        <begin position="26"/>
        <end position="106"/>
    </location>
</feature>
<comment type="caution">
    <text evidence="2">The sequence shown here is derived from an EMBL/GenBank/DDBJ whole genome shotgun (WGS) entry which is preliminary data.</text>
</comment>
<dbReference type="PANTHER" id="PTHR24559:SF444">
    <property type="entry name" value="REVERSE TRANSCRIPTASE DOMAIN-CONTAINING PROTEIN"/>
    <property type="match status" value="1"/>
</dbReference>
<organism evidence="2 3">
    <name type="scientific">Lithospermum erythrorhizon</name>
    <name type="common">Purple gromwell</name>
    <name type="synonym">Lithospermum officinale var. erythrorhizon</name>
    <dbReference type="NCBI Taxonomy" id="34254"/>
    <lineage>
        <taxon>Eukaryota</taxon>
        <taxon>Viridiplantae</taxon>
        <taxon>Streptophyta</taxon>
        <taxon>Embryophyta</taxon>
        <taxon>Tracheophyta</taxon>
        <taxon>Spermatophyta</taxon>
        <taxon>Magnoliopsida</taxon>
        <taxon>eudicotyledons</taxon>
        <taxon>Gunneridae</taxon>
        <taxon>Pentapetalae</taxon>
        <taxon>asterids</taxon>
        <taxon>lamiids</taxon>
        <taxon>Boraginales</taxon>
        <taxon>Boraginaceae</taxon>
        <taxon>Boraginoideae</taxon>
        <taxon>Lithospermeae</taxon>
        <taxon>Lithospermum</taxon>
    </lineage>
</organism>
<dbReference type="SUPFAM" id="SSF56672">
    <property type="entry name" value="DNA/RNA polymerases"/>
    <property type="match status" value="1"/>
</dbReference>
<dbReference type="PANTHER" id="PTHR24559">
    <property type="entry name" value="TRANSPOSON TY3-I GAG-POL POLYPROTEIN"/>
    <property type="match status" value="1"/>
</dbReference>
<dbReference type="InterPro" id="IPR043128">
    <property type="entry name" value="Rev_trsase/Diguanyl_cyclase"/>
</dbReference>
<dbReference type="Pfam" id="PF00078">
    <property type="entry name" value="RVT_1"/>
    <property type="match status" value="1"/>
</dbReference>
<proteinExistence type="predicted"/>
<dbReference type="AlphaFoldDB" id="A0AAV3QGA7"/>
<dbReference type="InterPro" id="IPR000477">
    <property type="entry name" value="RT_dom"/>
</dbReference>
<evidence type="ECO:0000259" key="1">
    <source>
        <dbReference type="Pfam" id="PF00078"/>
    </source>
</evidence>
<gene>
    <name evidence="2" type="ORF">LIER_19025</name>
</gene>
<evidence type="ECO:0000313" key="2">
    <source>
        <dbReference type="EMBL" id="GAA0163064.1"/>
    </source>
</evidence>
<accession>A0AAV3QGA7</accession>
<keyword evidence="3" id="KW-1185">Reference proteome</keyword>
<reference evidence="2 3" key="1">
    <citation type="submission" date="2024-01" db="EMBL/GenBank/DDBJ databases">
        <title>The complete chloroplast genome sequence of Lithospermum erythrorhizon: insights into the phylogenetic relationship among Boraginaceae species and the maternal lineages of purple gromwells.</title>
        <authorList>
            <person name="Okada T."/>
            <person name="Watanabe K."/>
        </authorList>
    </citation>
    <scope>NUCLEOTIDE SEQUENCE [LARGE SCALE GENOMIC DNA]</scope>
</reference>
<dbReference type="InterPro" id="IPR043502">
    <property type="entry name" value="DNA/RNA_pol_sf"/>
</dbReference>
<protein>
    <recommendedName>
        <fullName evidence="1">Reverse transcriptase domain-containing protein</fullName>
    </recommendedName>
</protein>
<dbReference type="EMBL" id="BAABME010004643">
    <property type="protein sequence ID" value="GAA0163064.1"/>
    <property type="molecule type" value="Genomic_DNA"/>
</dbReference>
<name>A0AAV3QGA7_LITER</name>
<dbReference type="Gene3D" id="3.30.70.270">
    <property type="match status" value="1"/>
</dbReference>